<comment type="caution">
    <text evidence="3">The sequence shown here is derived from an EMBL/GenBank/DDBJ whole genome shotgun (WGS) entry which is preliminary data.</text>
</comment>
<accession>A0ABT3QAH9</accession>
<evidence type="ECO:0000313" key="3">
    <source>
        <dbReference type="EMBL" id="MCX2562275.1"/>
    </source>
</evidence>
<reference evidence="3 4" key="1">
    <citation type="submission" date="2022-11" db="EMBL/GenBank/DDBJ databases">
        <title>Genome sequencing of Acetobacter type strain.</title>
        <authorList>
            <person name="Heo J."/>
            <person name="Lee D."/>
            <person name="Han B.-H."/>
            <person name="Hong S.-B."/>
            <person name="Kwon S.-W."/>
        </authorList>
    </citation>
    <scope>NUCLEOTIDE SEQUENCE [LARGE SCALE GENOMIC DNA]</scope>
    <source>
        <strain evidence="3 4">KACC 21251</strain>
    </source>
</reference>
<dbReference type="Proteomes" id="UP001526446">
    <property type="component" value="Unassembled WGS sequence"/>
</dbReference>
<dbReference type="EMBL" id="JAPIUX010000037">
    <property type="protein sequence ID" value="MCX2562275.1"/>
    <property type="molecule type" value="Genomic_DNA"/>
</dbReference>
<dbReference type="Pfam" id="PF21205">
    <property type="entry name" value="Rep3_C"/>
    <property type="match status" value="1"/>
</dbReference>
<evidence type="ECO:0000256" key="1">
    <source>
        <dbReference type="ARBA" id="ARBA00038283"/>
    </source>
</evidence>
<evidence type="ECO:0000259" key="2">
    <source>
        <dbReference type="Pfam" id="PF01051"/>
    </source>
</evidence>
<protein>
    <submittedName>
        <fullName evidence="3">Replication initiation protein</fullName>
    </submittedName>
</protein>
<dbReference type="RefSeq" id="WP_198911979.1">
    <property type="nucleotide sequence ID" value="NZ_JAPIUX010000037.1"/>
</dbReference>
<name>A0ABT3QAH9_9PROT</name>
<gene>
    <name evidence="3" type="ORF">OQ252_12850</name>
</gene>
<organism evidence="3 4">
    <name type="scientific">Acetobacter farinalis</name>
    <dbReference type="NCBI Taxonomy" id="1260984"/>
    <lineage>
        <taxon>Bacteria</taxon>
        <taxon>Pseudomonadati</taxon>
        <taxon>Pseudomonadota</taxon>
        <taxon>Alphaproteobacteria</taxon>
        <taxon>Acetobacterales</taxon>
        <taxon>Acetobacteraceae</taxon>
        <taxon>Acetobacter</taxon>
    </lineage>
</organism>
<dbReference type="Gene3D" id="1.10.10.10">
    <property type="entry name" value="Winged helix-like DNA-binding domain superfamily/Winged helix DNA-binding domain"/>
    <property type="match status" value="2"/>
</dbReference>
<dbReference type="InterPro" id="IPR036388">
    <property type="entry name" value="WH-like_DNA-bd_sf"/>
</dbReference>
<dbReference type="InterPro" id="IPR000525">
    <property type="entry name" value="Initiator_Rep_WH1"/>
</dbReference>
<keyword evidence="4" id="KW-1185">Reference proteome</keyword>
<dbReference type="InterPro" id="IPR036390">
    <property type="entry name" value="WH_DNA-bd_sf"/>
</dbReference>
<evidence type="ECO:0000313" key="4">
    <source>
        <dbReference type="Proteomes" id="UP001526446"/>
    </source>
</evidence>
<proteinExistence type="inferred from homology"/>
<comment type="similarity">
    <text evidence="1">Belongs to the initiator RepB protein family.</text>
</comment>
<feature type="domain" description="Initiator Rep protein WH1" evidence="2">
    <location>
        <begin position="25"/>
        <end position="181"/>
    </location>
</feature>
<dbReference type="Pfam" id="PF01051">
    <property type="entry name" value="Rep3_N"/>
    <property type="match status" value="1"/>
</dbReference>
<dbReference type="SUPFAM" id="SSF46785">
    <property type="entry name" value="Winged helix' DNA-binding domain"/>
    <property type="match status" value="2"/>
</dbReference>
<sequence>MTQLTAETAVSRKNHAVIPKHDPQITMSNALVRAGHGLTLAEKRIVMLAVSKMNSRAPVPPATSLPRTKITAAEYAEIAKCGMPTAYEALQDAAKHLFERKITFFEPAYTRAGKPLKPIRNDMRWVGQCRYYENEGWVELIWWPPILPSLMGLKKQFTTYKLQQANALRSAYSWRLLELLMHYRDSGLAEYTIEDFCASMDATEKQKANFNNIKRRIIEPAVKELVEKDGWLIQWTPIKAGRKVSRLRFEFRKNPQPDLFPPP</sequence>